<accession>A0AAN5CL36</accession>
<evidence type="ECO:0000313" key="2">
    <source>
        <dbReference type="EMBL" id="GMR46315.1"/>
    </source>
</evidence>
<evidence type="ECO:0000256" key="1">
    <source>
        <dbReference type="SAM" id="Phobius"/>
    </source>
</evidence>
<dbReference type="Proteomes" id="UP001328107">
    <property type="component" value="Unassembled WGS sequence"/>
</dbReference>
<sequence>QLYWIAPVFFLAFCSSRKRGVSAIVCGLICSTALIICITAYFDLYGVTMLYDQGPKNKTFKKYVFMKPWAHCIPYLFGISIG</sequence>
<keyword evidence="1" id="KW-0472">Membrane</keyword>
<reference evidence="3" key="1">
    <citation type="submission" date="2022-10" db="EMBL/GenBank/DDBJ databases">
        <title>Genome assembly of Pristionchus species.</title>
        <authorList>
            <person name="Yoshida K."/>
            <person name="Sommer R.J."/>
        </authorList>
    </citation>
    <scope>NUCLEOTIDE SEQUENCE [LARGE SCALE GENOMIC DNA]</scope>
    <source>
        <strain evidence="3">RS5460</strain>
    </source>
</reference>
<comment type="caution">
    <text evidence="2">The sequence shown here is derived from an EMBL/GenBank/DDBJ whole genome shotgun (WGS) entry which is preliminary data.</text>
</comment>
<dbReference type="EMBL" id="BTRK01000004">
    <property type="protein sequence ID" value="GMR46315.1"/>
    <property type="molecule type" value="Genomic_DNA"/>
</dbReference>
<protein>
    <submittedName>
        <fullName evidence="2">Uncharacterized protein</fullName>
    </submittedName>
</protein>
<feature type="transmembrane region" description="Helical" evidence="1">
    <location>
        <begin position="21"/>
        <end position="42"/>
    </location>
</feature>
<organism evidence="2 3">
    <name type="scientific">Pristionchus mayeri</name>
    <dbReference type="NCBI Taxonomy" id="1317129"/>
    <lineage>
        <taxon>Eukaryota</taxon>
        <taxon>Metazoa</taxon>
        <taxon>Ecdysozoa</taxon>
        <taxon>Nematoda</taxon>
        <taxon>Chromadorea</taxon>
        <taxon>Rhabditida</taxon>
        <taxon>Rhabditina</taxon>
        <taxon>Diplogasteromorpha</taxon>
        <taxon>Diplogasteroidea</taxon>
        <taxon>Neodiplogasteridae</taxon>
        <taxon>Pristionchus</taxon>
    </lineage>
</organism>
<proteinExistence type="predicted"/>
<gene>
    <name evidence="2" type="ORF">PMAYCL1PPCAC_16510</name>
</gene>
<name>A0AAN5CL36_9BILA</name>
<keyword evidence="3" id="KW-1185">Reference proteome</keyword>
<evidence type="ECO:0000313" key="3">
    <source>
        <dbReference type="Proteomes" id="UP001328107"/>
    </source>
</evidence>
<dbReference type="AlphaFoldDB" id="A0AAN5CL36"/>
<keyword evidence="1" id="KW-0812">Transmembrane</keyword>
<feature type="non-terminal residue" evidence="2">
    <location>
        <position position="82"/>
    </location>
</feature>
<feature type="non-terminal residue" evidence="2">
    <location>
        <position position="1"/>
    </location>
</feature>
<keyword evidence="1" id="KW-1133">Transmembrane helix</keyword>